<evidence type="ECO:0000313" key="1">
    <source>
        <dbReference type="EMBL" id="SDC36982.1"/>
    </source>
</evidence>
<organism evidence="1 2">
    <name type="scientific">Williamwhitmania taraxaci</name>
    <dbReference type="NCBI Taxonomy" id="1640674"/>
    <lineage>
        <taxon>Bacteria</taxon>
        <taxon>Pseudomonadati</taxon>
        <taxon>Bacteroidota</taxon>
        <taxon>Bacteroidia</taxon>
        <taxon>Bacteroidales</taxon>
        <taxon>Williamwhitmaniaceae</taxon>
        <taxon>Williamwhitmania</taxon>
    </lineage>
</organism>
<sequence length="58" mass="6932">MFRYRNNKFLGPKHTFNWLTERNVTFRSPIPDQASMLKDIGEEGFDGFSFVNFKMVRL</sequence>
<name>A0A1G6L0U3_9BACT</name>
<reference evidence="1 2" key="1">
    <citation type="submission" date="2016-09" db="EMBL/GenBank/DDBJ databases">
        <authorList>
            <person name="Capua I."/>
            <person name="De Benedictis P."/>
            <person name="Joannis T."/>
            <person name="Lombin L.H."/>
            <person name="Cattoli G."/>
        </authorList>
    </citation>
    <scope>NUCLEOTIDE SEQUENCE [LARGE SCALE GENOMIC DNA]</scope>
    <source>
        <strain evidence="1 2">A7P-90m</strain>
    </source>
</reference>
<protein>
    <submittedName>
        <fullName evidence="1">Uncharacterized protein</fullName>
    </submittedName>
</protein>
<proteinExistence type="predicted"/>
<keyword evidence="2" id="KW-1185">Reference proteome</keyword>
<dbReference type="EMBL" id="FMYP01000028">
    <property type="protein sequence ID" value="SDC36982.1"/>
    <property type="molecule type" value="Genomic_DNA"/>
</dbReference>
<dbReference type="Proteomes" id="UP000199452">
    <property type="component" value="Unassembled WGS sequence"/>
</dbReference>
<evidence type="ECO:0000313" key="2">
    <source>
        <dbReference type="Proteomes" id="UP000199452"/>
    </source>
</evidence>
<gene>
    <name evidence="1" type="ORF">SAMN05216323_102822</name>
</gene>
<dbReference type="STRING" id="1640674.SAMN05216323_102822"/>
<accession>A0A1G6L0U3</accession>
<dbReference type="AlphaFoldDB" id="A0A1G6L0U3"/>